<dbReference type="GO" id="GO:0006260">
    <property type="term" value="P:DNA replication"/>
    <property type="evidence" value="ECO:0007669"/>
    <property type="project" value="UniProtKB-KW"/>
</dbReference>
<evidence type="ECO:0000313" key="4">
    <source>
        <dbReference type="EMBL" id="AVM42389.1"/>
    </source>
</evidence>
<evidence type="ECO:0008006" key="6">
    <source>
        <dbReference type="Google" id="ProtNLM"/>
    </source>
</evidence>
<evidence type="ECO:0000256" key="2">
    <source>
        <dbReference type="SAM" id="MobiDB-lite"/>
    </source>
</evidence>
<feature type="compositionally biased region" description="Basic and acidic residues" evidence="2">
    <location>
        <begin position="318"/>
        <end position="345"/>
    </location>
</feature>
<evidence type="ECO:0000256" key="3">
    <source>
        <dbReference type="SAM" id="Phobius"/>
    </source>
</evidence>
<dbReference type="InterPro" id="IPR036869">
    <property type="entry name" value="J_dom_sf"/>
</dbReference>
<accession>A0A2S0KN19</accession>
<dbReference type="Proteomes" id="UP000237947">
    <property type="component" value="Chromosome"/>
</dbReference>
<organism evidence="4 5">
    <name type="scientific">Fastidiosipila sanguinis</name>
    <dbReference type="NCBI Taxonomy" id="236753"/>
    <lineage>
        <taxon>Bacteria</taxon>
        <taxon>Bacillati</taxon>
        <taxon>Bacillota</taxon>
        <taxon>Clostridia</taxon>
        <taxon>Eubacteriales</taxon>
        <taxon>Oscillospiraceae</taxon>
        <taxon>Fastidiosipila</taxon>
    </lineage>
</organism>
<feature type="region of interest" description="Disordered" evidence="2">
    <location>
        <begin position="314"/>
        <end position="345"/>
    </location>
</feature>
<reference evidence="5" key="1">
    <citation type="submission" date="2018-02" db="EMBL/GenBank/DDBJ databases">
        <authorList>
            <person name="Holder M.E."/>
            <person name="Ajami N.J."/>
            <person name="Petrosino J.F."/>
        </authorList>
    </citation>
    <scope>NUCLEOTIDE SEQUENCE [LARGE SCALE GENOMIC DNA]</scope>
    <source>
        <strain evidence="5">CCUG 47711</strain>
    </source>
</reference>
<protein>
    <recommendedName>
        <fullName evidence="6">J domain-containing protein</fullName>
    </recommendedName>
</protein>
<dbReference type="SUPFAM" id="SSF46565">
    <property type="entry name" value="Chaperone J-domain"/>
    <property type="match status" value="1"/>
</dbReference>
<keyword evidence="5" id="KW-1185">Reference proteome</keyword>
<keyword evidence="3" id="KW-0472">Membrane</keyword>
<name>A0A2S0KN19_9FIRM</name>
<keyword evidence="3" id="KW-1133">Transmembrane helix</keyword>
<dbReference type="Gene3D" id="1.10.287.110">
    <property type="entry name" value="DnaJ domain"/>
    <property type="match status" value="1"/>
</dbReference>
<dbReference type="KEGG" id="fsa:C5Q98_03730"/>
<dbReference type="RefSeq" id="WP_106012372.1">
    <property type="nucleotide sequence ID" value="NZ_CP027226.1"/>
</dbReference>
<sequence length="345" mass="39896">MDNNENKRPRMSKAEAARVLGVDINANDYEIESAYTRKNMAMRGQVTAESAEFNRQINEAYDVLRGFEEYSFQGREIGGKKTGEWANIWHYGKYYLLAGVIAFVFIFGMIFSVKNTPEYDMVLGVFGEFIENADSLKVDKVLKIETIINEQNKEINNLRTSFNFISDNKDAEARIVNASYSVRTLLLSGAEHYDVLILDKEQYEFFLEKGALMPLDDVYNQIETNHPELLQDYFSTSIGRVKQENLPDDWENKSHVYAFNLSKNQALNGIDIIGEDQYVAVAFNTKQDQMAKATVYNLLTSITDWYNPEMIKLNNKSKNPDPETEYYRAKDREKDAEYDKVFEEE</sequence>
<gene>
    <name evidence="4" type="ORF">C5Q98_03730</name>
</gene>
<evidence type="ECO:0000256" key="1">
    <source>
        <dbReference type="ARBA" id="ARBA00022705"/>
    </source>
</evidence>
<dbReference type="AlphaFoldDB" id="A0A2S0KN19"/>
<evidence type="ECO:0000313" key="5">
    <source>
        <dbReference type="Proteomes" id="UP000237947"/>
    </source>
</evidence>
<keyword evidence="1" id="KW-0235">DNA replication</keyword>
<dbReference type="EMBL" id="CP027226">
    <property type="protein sequence ID" value="AVM42389.1"/>
    <property type="molecule type" value="Genomic_DNA"/>
</dbReference>
<feature type="transmembrane region" description="Helical" evidence="3">
    <location>
        <begin position="94"/>
        <end position="113"/>
    </location>
</feature>
<keyword evidence="3" id="KW-0812">Transmembrane</keyword>
<proteinExistence type="predicted"/>